<evidence type="ECO:0000313" key="2">
    <source>
        <dbReference type="EMBL" id="ELS53562.1"/>
    </source>
</evidence>
<sequence>MRRALMDSAHPSVLSGDHLLLLLPLVTLIAVIAAVGLCGYGSRTLADHGIRRASAPVVLRGLAALAGAGACALYAWGLLAVCGAVLAAEDGGTDSAPTPSCRTPGWSERHLQGVDIVDYTVTYVPLGFVCETSDGGRYDNGAVPGYVNPAVTGLALTAAGCAIGAGYSAELRARAEWREGEARRGSS</sequence>
<evidence type="ECO:0000256" key="1">
    <source>
        <dbReference type="SAM" id="Phobius"/>
    </source>
</evidence>
<keyword evidence="1" id="KW-1133">Transmembrane helix</keyword>
<dbReference type="PATRIC" id="fig|1160705.3.peg.5420"/>
<comment type="caution">
    <text evidence="2">The sequence shown here is derived from an EMBL/GenBank/DDBJ whole genome shotgun (WGS) entry which is preliminary data.</text>
</comment>
<feature type="transmembrane region" description="Helical" evidence="1">
    <location>
        <begin position="20"/>
        <end position="41"/>
    </location>
</feature>
<feature type="transmembrane region" description="Helical" evidence="1">
    <location>
        <begin position="146"/>
        <end position="169"/>
    </location>
</feature>
<keyword evidence="1" id="KW-0812">Transmembrane</keyword>
<protein>
    <submittedName>
        <fullName evidence="2">Uncharacterized protein</fullName>
    </submittedName>
</protein>
<evidence type="ECO:0000313" key="3">
    <source>
        <dbReference type="Proteomes" id="UP000011205"/>
    </source>
</evidence>
<dbReference type="Proteomes" id="UP000011205">
    <property type="component" value="Unassembled WGS sequence"/>
</dbReference>
<feature type="transmembrane region" description="Helical" evidence="1">
    <location>
        <begin position="62"/>
        <end position="88"/>
    </location>
</feature>
<dbReference type="AlphaFoldDB" id="L8PDY8"/>
<organism evidence="2 3">
    <name type="scientific">Streptomyces viridochromogenes Tue57</name>
    <dbReference type="NCBI Taxonomy" id="1160705"/>
    <lineage>
        <taxon>Bacteria</taxon>
        <taxon>Bacillati</taxon>
        <taxon>Actinomycetota</taxon>
        <taxon>Actinomycetes</taxon>
        <taxon>Kitasatosporales</taxon>
        <taxon>Streptomycetaceae</taxon>
        <taxon>Streptomyces</taxon>
    </lineage>
</organism>
<gene>
    <name evidence="2" type="ORF">STVIR_5482</name>
</gene>
<proteinExistence type="predicted"/>
<accession>L8PDY8</accession>
<dbReference type="EMBL" id="AMLP01000164">
    <property type="protein sequence ID" value="ELS53562.1"/>
    <property type="molecule type" value="Genomic_DNA"/>
</dbReference>
<name>L8PDY8_STRVR</name>
<keyword evidence="1" id="KW-0472">Membrane</keyword>
<reference evidence="2 3" key="1">
    <citation type="journal article" date="2013" name="Genome Announc.">
        <title>Draft Genome Sequence of Streptomyces viridochromogenes Strain Tu57, Producer of Avilamycin.</title>
        <authorList>
            <person name="Gruning B.A."/>
            <person name="Erxleben A."/>
            <person name="Hahnlein A."/>
            <person name="Gunther S."/>
        </authorList>
    </citation>
    <scope>NUCLEOTIDE SEQUENCE [LARGE SCALE GENOMIC DNA]</scope>
    <source>
        <strain evidence="2 3">Tue57</strain>
    </source>
</reference>